<organism evidence="6 7">
    <name type="scientific">Pseudonocardia charpentierae</name>
    <dbReference type="NCBI Taxonomy" id="3075545"/>
    <lineage>
        <taxon>Bacteria</taxon>
        <taxon>Bacillati</taxon>
        <taxon>Actinomycetota</taxon>
        <taxon>Actinomycetes</taxon>
        <taxon>Pseudonocardiales</taxon>
        <taxon>Pseudonocardiaceae</taxon>
        <taxon>Pseudonocardia</taxon>
    </lineage>
</organism>
<dbReference type="SMART" id="SM00257">
    <property type="entry name" value="LysM"/>
    <property type="match status" value="1"/>
</dbReference>
<dbReference type="InterPro" id="IPR036779">
    <property type="entry name" value="LysM_dom_sf"/>
</dbReference>
<dbReference type="EMBL" id="JAVREJ010000009">
    <property type="protein sequence ID" value="MDT0350803.1"/>
    <property type="molecule type" value="Genomic_DNA"/>
</dbReference>
<dbReference type="PROSITE" id="PS51318">
    <property type="entry name" value="TAT"/>
    <property type="match status" value="1"/>
</dbReference>
<dbReference type="Pfam" id="PF06737">
    <property type="entry name" value="Transglycosylas"/>
    <property type="match status" value="1"/>
</dbReference>
<dbReference type="Pfam" id="PF01476">
    <property type="entry name" value="LysM"/>
    <property type="match status" value="1"/>
</dbReference>
<dbReference type="InterPro" id="IPR018392">
    <property type="entry name" value="LysM"/>
</dbReference>
<comment type="caution">
    <text evidence="6">The sequence shown here is derived from an EMBL/GenBank/DDBJ whole genome shotgun (WGS) entry which is preliminary data.</text>
</comment>
<sequence length="193" mass="19484">MSSRSHTSTGRSLLRLAVVGAVATGVPLALAGTASAAPESAWDKLAQCESGGNWKINSGNGYYGGIQFNATTWRAFGGSGMPHQASKSEQIAVAERTLAAQGWNAWPACSRKMGLHGIAAEPGKKAAPSAKKASAPAKSSAKSSGKSGGSYVVKRGDTLSKIAKAHGTTVAALVSANGLSNAHVLKVGRGLKV</sequence>
<dbReference type="PANTHER" id="PTHR33734:SF22">
    <property type="entry name" value="MEMBRANE-BOUND LYTIC MUREIN TRANSGLYCOSYLASE D"/>
    <property type="match status" value="1"/>
</dbReference>
<evidence type="ECO:0000259" key="5">
    <source>
        <dbReference type="PROSITE" id="PS51782"/>
    </source>
</evidence>
<dbReference type="InterPro" id="IPR023346">
    <property type="entry name" value="Lysozyme-like_dom_sf"/>
</dbReference>
<name>A0ABU2NBE2_9PSEU</name>
<dbReference type="Proteomes" id="UP001183202">
    <property type="component" value="Unassembled WGS sequence"/>
</dbReference>
<dbReference type="SUPFAM" id="SSF54106">
    <property type="entry name" value="LysM domain"/>
    <property type="match status" value="1"/>
</dbReference>
<evidence type="ECO:0000313" key="6">
    <source>
        <dbReference type="EMBL" id="MDT0350803.1"/>
    </source>
</evidence>
<dbReference type="CDD" id="cd13925">
    <property type="entry name" value="RPF"/>
    <property type="match status" value="1"/>
</dbReference>
<dbReference type="Gene3D" id="1.10.530.10">
    <property type="match status" value="1"/>
</dbReference>
<feature type="region of interest" description="Disordered" evidence="3">
    <location>
        <begin position="121"/>
        <end position="149"/>
    </location>
</feature>
<proteinExistence type="inferred from homology"/>
<dbReference type="InterPro" id="IPR006311">
    <property type="entry name" value="TAT_signal"/>
</dbReference>
<keyword evidence="7" id="KW-1185">Reference proteome</keyword>
<protein>
    <submittedName>
        <fullName evidence="6">Transglycosylase family protein</fullName>
    </submittedName>
</protein>
<dbReference type="InterPro" id="IPR010618">
    <property type="entry name" value="RPF"/>
</dbReference>
<feature type="chain" id="PRO_5046196033" evidence="4">
    <location>
        <begin position="32"/>
        <end position="193"/>
    </location>
</feature>
<comment type="similarity">
    <text evidence="1">Belongs to the transglycosylase family. Rpf subfamily.</text>
</comment>
<evidence type="ECO:0000256" key="2">
    <source>
        <dbReference type="ARBA" id="ARBA00022801"/>
    </source>
</evidence>
<keyword evidence="4" id="KW-0732">Signal</keyword>
<keyword evidence="2" id="KW-0378">Hydrolase</keyword>
<feature type="compositionally biased region" description="Low complexity" evidence="3">
    <location>
        <begin position="125"/>
        <end position="145"/>
    </location>
</feature>
<evidence type="ECO:0000256" key="1">
    <source>
        <dbReference type="ARBA" id="ARBA00010830"/>
    </source>
</evidence>
<feature type="signal peptide" evidence="4">
    <location>
        <begin position="1"/>
        <end position="31"/>
    </location>
</feature>
<evidence type="ECO:0000313" key="7">
    <source>
        <dbReference type="Proteomes" id="UP001183202"/>
    </source>
</evidence>
<dbReference type="SUPFAM" id="SSF53955">
    <property type="entry name" value="Lysozyme-like"/>
    <property type="match status" value="1"/>
</dbReference>
<reference evidence="7" key="1">
    <citation type="submission" date="2023-07" db="EMBL/GenBank/DDBJ databases">
        <title>30 novel species of actinomycetes from the DSMZ collection.</title>
        <authorList>
            <person name="Nouioui I."/>
        </authorList>
    </citation>
    <scope>NUCLEOTIDE SEQUENCE [LARGE SCALE GENOMIC DNA]</scope>
    <source>
        <strain evidence="7">DSM 45834</strain>
    </source>
</reference>
<dbReference type="Gene3D" id="3.10.350.10">
    <property type="entry name" value="LysM domain"/>
    <property type="match status" value="1"/>
</dbReference>
<gene>
    <name evidence="6" type="ORF">RM445_14825</name>
</gene>
<dbReference type="PROSITE" id="PS51782">
    <property type="entry name" value="LYSM"/>
    <property type="match status" value="1"/>
</dbReference>
<dbReference type="PANTHER" id="PTHR33734">
    <property type="entry name" value="LYSM DOMAIN-CONTAINING GPI-ANCHORED PROTEIN 2"/>
    <property type="match status" value="1"/>
</dbReference>
<evidence type="ECO:0000256" key="4">
    <source>
        <dbReference type="SAM" id="SignalP"/>
    </source>
</evidence>
<dbReference type="CDD" id="cd00118">
    <property type="entry name" value="LysM"/>
    <property type="match status" value="1"/>
</dbReference>
<accession>A0ABU2NBE2</accession>
<dbReference type="RefSeq" id="WP_311556827.1">
    <property type="nucleotide sequence ID" value="NZ_JAVREJ010000009.1"/>
</dbReference>
<feature type="domain" description="LysM" evidence="5">
    <location>
        <begin position="149"/>
        <end position="193"/>
    </location>
</feature>
<evidence type="ECO:0000256" key="3">
    <source>
        <dbReference type="SAM" id="MobiDB-lite"/>
    </source>
</evidence>